<dbReference type="WBParaSite" id="PSU_v2.g12624.t1">
    <property type="protein sequence ID" value="PSU_v2.g12624.t1"/>
    <property type="gene ID" value="PSU_v2.g12624"/>
</dbReference>
<keyword evidence="1" id="KW-0732">Signal</keyword>
<proteinExistence type="predicted"/>
<name>A0A914XXE8_9BILA</name>
<reference evidence="3" key="1">
    <citation type="submission" date="2022-11" db="UniProtKB">
        <authorList>
            <consortium name="WormBaseParasite"/>
        </authorList>
    </citation>
    <scope>IDENTIFICATION</scope>
</reference>
<sequence length="94" mass="10727">MKLTLFALVFVAAILAVNAIFETTEGDLITTIDLCNAENRCTLPMGCFHKCYKRQNSTDPERCDNICVHKELRCKKMLNCPMEHKCVEQKCVPM</sequence>
<evidence type="ECO:0000313" key="2">
    <source>
        <dbReference type="Proteomes" id="UP000887577"/>
    </source>
</evidence>
<accession>A0A914XXE8</accession>
<feature type="signal peptide" evidence="1">
    <location>
        <begin position="1"/>
        <end position="19"/>
    </location>
</feature>
<feature type="chain" id="PRO_5036883817" evidence="1">
    <location>
        <begin position="20"/>
        <end position="94"/>
    </location>
</feature>
<dbReference type="Proteomes" id="UP000887577">
    <property type="component" value="Unplaced"/>
</dbReference>
<protein>
    <submittedName>
        <fullName evidence="3">Uncharacterized protein</fullName>
    </submittedName>
</protein>
<evidence type="ECO:0000313" key="3">
    <source>
        <dbReference type="WBParaSite" id="PSU_v2.g12624.t1"/>
    </source>
</evidence>
<evidence type="ECO:0000256" key="1">
    <source>
        <dbReference type="SAM" id="SignalP"/>
    </source>
</evidence>
<organism evidence="2 3">
    <name type="scientific">Panagrolaimus superbus</name>
    <dbReference type="NCBI Taxonomy" id="310955"/>
    <lineage>
        <taxon>Eukaryota</taxon>
        <taxon>Metazoa</taxon>
        <taxon>Ecdysozoa</taxon>
        <taxon>Nematoda</taxon>
        <taxon>Chromadorea</taxon>
        <taxon>Rhabditida</taxon>
        <taxon>Tylenchina</taxon>
        <taxon>Panagrolaimomorpha</taxon>
        <taxon>Panagrolaimoidea</taxon>
        <taxon>Panagrolaimidae</taxon>
        <taxon>Panagrolaimus</taxon>
    </lineage>
</organism>
<keyword evidence="2" id="KW-1185">Reference proteome</keyword>
<dbReference type="AlphaFoldDB" id="A0A914XXE8"/>